<name>A0A8C5ULB3_9PASS</name>
<organism evidence="1 2">
    <name type="scientific">Malurus cyaneus samueli</name>
    <dbReference type="NCBI Taxonomy" id="2593467"/>
    <lineage>
        <taxon>Eukaryota</taxon>
        <taxon>Metazoa</taxon>
        <taxon>Chordata</taxon>
        <taxon>Craniata</taxon>
        <taxon>Vertebrata</taxon>
        <taxon>Euteleostomi</taxon>
        <taxon>Archelosauria</taxon>
        <taxon>Archosauria</taxon>
        <taxon>Dinosauria</taxon>
        <taxon>Saurischia</taxon>
        <taxon>Theropoda</taxon>
        <taxon>Coelurosauria</taxon>
        <taxon>Aves</taxon>
        <taxon>Neognathae</taxon>
        <taxon>Neoaves</taxon>
        <taxon>Telluraves</taxon>
        <taxon>Australaves</taxon>
        <taxon>Passeriformes</taxon>
        <taxon>Meliphagoidea</taxon>
        <taxon>Maluridae</taxon>
        <taxon>Malurus</taxon>
    </lineage>
</organism>
<proteinExistence type="predicted"/>
<reference evidence="1" key="1">
    <citation type="submission" date="2025-08" db="UniProtKB">
        <authorList>
            <consortium name="Ensembl"/>
        </authorList>
    </citation>
    <scope>IDENTIFICATION</scope>
</reference>
<reference evidence="1" key="2">
    <citation type="submission" date="2025-09" db="UniProtKB">
        <authorList>
            <consortium name="Ensembl"/>
        </authorList>
    </citation>
    <scope>IDENTIFICATION</scope>
</reference>
<protein>
    <recommendedName>
        <fullName evidence="3">Cadherin-related family member 4</fullName>
    </recommendedName>
</protein>
<dbReference type="OrthoDB" id="9949162at2759"/>
<sequence length="155" mass="17239">PTGEIRVVGPLGSQQQKSYRLLVRLTDTHNDLDLSRRQRSIEPPMYSLTPLPPQTLQKEPLVVTRTEAVWQPPAWFVAVLTISGVLLLATLGCTARNLLAWWNWGCSDHAREKSRAHALQVALAAGRPGAAALPAQHPPSTGVVYTSTWEKQWMW</sequence>
<dbReference type="Proteomes" id="UP000694560">
    <property type="component" value="Unplaced"/>
</dbReference>
<accession>A0A8C5ULB3</accession>
<dbReference type="AlphaFoldDB" id="A0A8C5ULB3"/>
<evidence type="ECO:0008006" key="3">
    <source>
        <dbReference type="Google" id="ProtNLM"/>
    </source>
</evidence>
<evidence type="ECO:0000313" key="1">
    <source>
        <dbReference type="Ensembl" id="ENSMCSP00000021010.1"/>
    </source>
</evidence>
<dbReference type="Ensembl" id="ENSMCST00000021538.1">
    <property type="protein sequence ID" value="ENSMCSP00000021010.1"/>
    <property type="gene ID" value="ENSMCSG00000014716.1"/>
</dbReference>
<evidence type="ECO:0000313" key="2">
    <source>
        <dbReference type="Proteomes" id="UP000694560"/>
    </source>
</evidence>
<keyword evidence="2" id="KW-1185">Reference proteome</keyword>